<feature type="signal peptide" evidence="8">
    <location>
        <begin position="1"/>
        <end position="18"/>
    </location>
</feature>
<dbReference type="GO" id="GO:0060255">
    <property type="term" value="P:regulation of macromolecule metabolic process"/>
    <property type="evidence" value="ECO:0007669"/>
    <property type="project" value="UniProtKB-ARBA"/>
</dbReference>
<evidence type="ECO:0000256" key="6">
    <source>
        <dbReference type="ARBA" id="ARBA00023180"/>
    </source>
</evidence>
<dbReference type="PROSITE" id="PS51530">
    <property type="entry name" value="CYSTATIN_FETUIN_B"/>
    <property type="match status" value="2"/>
</dbReference>
<dbReference type="InterPro" id="IPR000010">
    <property type="entry name" value="Cystatin_dom"/>
</dbReference>
<dbReference type="AlphaFoldDB" id="A0A8T2KJ80"/>
<dbReference type="InterPro" id="IPR046350">
    <property type="entry name" value="Cystatin_sf"/>
</dbReference>
<dbReference type="PROSITE" id="PS01255">
    <property type="entry name" value="FETUIN_2"/>
    <property type="match status" value="1"/>
</dbReference>
<keyword evidence="6" id="KW-0325">Glycoprotein</keyword>
<evidence type="ECO:0000256" key="2">
    <source>
        <dbReference type="ARBA" id="ARBA00022525"/>
    </source>
</evidence>
<feature type="domain" description="Cystatin fetuin-B-type" evidence="9">
    <location>
        <begin position="144"/>
        <end position="257"/>
    </location>
</feature>
<dbReference type="PANTHER" id="PTHR13814">
    <property type="entry name" value="FETUIN"/>
    <property type="match status" value="1"/>
</dbReference>
<dbReference type="Pfam" id="PF00031">
    <property type="entry name" value="Cystatin"/>
    <property type="match status" value="2"/>
</dbReference>
<dbReference type="Gene3D" id="3.10.450.10">
    <property type="match status" value="2"/>
</dbReference>
<feature type="domain" description="Cystatin fetuin-B-type" evidence="9">
    <location>
        <begin position="23"/>
        <end position="136"/>
    </location>
</feature>
<evidence type="ECO:0000256" key="7">
    <source>
        <dbReference type="SAM" id="MobiDB-lite"/>
    </source>
</evidence>
<dbReference type="CDD" id="cd00042">
    <property type="entry name" value="CY"/>
    <property type="match status" value="2"/>
</dbReference>
<feature type="region of interest" description="Disordered" evidence="7">
    <location>
        <begin position="388"/>
        <end position="421"/>
    </location>
</feature>
<keyword evidence="5" id="KW-1015">Disulfide bond</keyword>
<organism evidence="10 11">
    <name type="scientific">Hymenochirus boettgeri</name>
    <name type="common">Congo dwarf clawed frog</name>
    <dbReference type="NCBI Taxonomy" id="247094"/>
    <lineage>
        <taxon>Eukaryota</taxon>
        <taxon>Metazoa</taxon>
        <taxon>Chordata</taxon>
        <taxon>Craniata</taxon>
        <taxon>Vertebrata</taxon>
        <taxon>Euteleostomi</taxon>
        <taxon>Amphibia</taxon>
        <taxon>Batrachia</taxon>
        <taxon>Anura</taxon>
        <taxon>Pipoidea</taxon>
        <taxon>Pipidae</taxon>
        <taxon>Pipinae</taxon>
        <taxon>Hymenochirus</taxon>
    </lineage>
</organism>
<evidence type="ECO:0000256" key="4">
    <source>
        <dbReference type="ARBA" id="ARBA00022737"/>
    </source>
</evidence>
<keyword evidence="3 8" id="KW-0732">Signal</keyword>
<reference evidence="10" key="1">
    <citation type="thesis" date="2020" institute="ProQuest LLC" country="789 East Eisenhower Parkway, Ann Arbor, MI, USA">
        <title>Comparative Genomics and Chromosome Evolution.</title>
        <authorList>
            <person name="Mudd A.B."/>
        </authorList>
    </citation>
    <scope>NUCLEOTIDE SEQUENCE</scope>
    <source>
        <strain evidence="10">Female2</strain>
        <tissue evidence="10">Blood</tissue>
    </source>
</reference>
<gene>
    <name evidence="10" type="ORF">GDO86_002224</name>
</gene>
<evidence type="ECO:0000313" key="11">
    <source>
        <dbReference type="Proteomes" id="UP000812440"/>
    </source>
</evidence>
<keyword evidence="2" id="KW-0964">Secreted</keyword>
<evidence type="ECO:0000256" key="8">
    <source>
        <dbReference type="SAM" id="SignalP"/>
    </source>
</evidence>
<sequence length="421" mass="46740">MLLIVSLLVCTQVLGTRALAAYSVKPPELAPVPCNDSVVEAVAGLSLSQLNAVRRDGFVFALHRISNALEDFNGMSGSVYYLILDVLETDCHVLSRKSWKDCKPKPLHEAVFGQCKVIFHLHKPWRIARLHSYDCTMQPAARRFGCGGCLFSHPLNDTRFQEVADLSVKKFNQESNYNKYFVVGNITRGRVQVVAGTAYHVEFTIHESTCNKSKSPKNLAECERLDCEFAHTGYCKTFAVSHWSTPDEKKVERVSCDVFEPKAAVAEEELHKTSHKREESDNSDKKDHHEEKHGHKEGEGHHDEHAHDHLHAHEHHHGPVVGGQPPSSNQPIGSIVYLSLKDNPVDGAQGEEKTISHPAAVKSRSTDEGGPGPVVVLPEFFIPKPHFQPFPQNPAISDKCPGNIMENQTKDNLPEQTAPAS</sequence>
<feature type="compositionally biased region" description="Basic and acidic residues" evidence="7">
    <location>
        <begin position="268"/>
        <end position="311"/>
    </location>
</feature>
<comment type="caution">
    <text evidence="10">The sequence shown here is derived from an EMBL/GenBank/DDBJ whole genome shotgun (WGS) entry which is preliminary data.</text>
</comment>
<feature type="region of interest" description="Disordered" evidence="7">
    <location>
        <begin position="266"/>
        <end position="372"/>
    </location>
</feature>
<keyword evidence="11" id="KW-1185">Reference proteome</keyword>
<keyword evidence="4" id="KW-0677">Repeat</keyword>
<evidence type="ECO:0000256" key="3">
    <source>
        <dbReference type="ARBA" id="ARBA00022729"/>
    </source>
</evidence>
<dbReference type="GO" id="GO:0005615">
    <property type="term" value="C:extracellular space"/>
    <property type="evidence" value="ECO:0007669"/>
    <property type="project" value="InterPro"/>
</dbReference>
<evidence type="ECO:0000313" key="10">
    <source>
        <dbReference type="EMBL" id="KAG8456362.1"/>
    </source>
</evidence>
<dbReference type="SMART" id="SM00043">
    <property type="entry name" value="CY"/>
    <property type="match status" value="2"/>
</dbReference>
<evidence type="ECO:0000259" key="9">
    <source>
        <dbReference type="PROSITE" id="PS51530"/>
    </source>
</evidence>
<dbReference type="OrthoDB" id="9941887at2759"/>
<dbReference type="InterPro" id="IPR050735">
    <property type="entry name" value="Kininogen_Fetuin_HRG"/>
</dbReference>
<proteinExistence type="predicted"/>
<dbReference type="EMBL" id="JAACNH010000001">
    <property type="protein sequence ID" value="KAG8456362.1"/>
    <property type="molecule type" value="Genomic_DNA"/>
</dbReference>
<dbReference type="FunFam" id="3.10.450.10:FF:000005">
    <property type="entry name" value="Histidine-rich glycoprotein"/>
    <property type="match status" value="1"/>
</dbReference>
<dbReference type="SUPFAM" id="SSF54403">
    <property type="entry name" value="Cystatin/monellin"/>
    <property type="match status" value="2"/>
</dbReference>
<dbReference type="InterPro" id="IPR001363">
    <property type="entry name" value="Prot_inh_fetuin_CS"/>
</dbReference>
<dbReference type="GO" id="GO:0004869">
    <property type="term" value="F:cysteine-type endopeptidase inhibitor activity"/>
    <property type="evidence" value="ECO:0007669"/>
    <property type="project" value="InterPro"/>
</dbReference>
<dbReference type="PANTHER" id="PTHR13814:SF10">
    <property type="entry name" value="FETUIN-B"/>
    <property type="match status" value="1"/>
</dbReference>
<accession>A0A8T2KJ80</accession>
<evidence type="ECO:0000256" key="5">
    <source>
        <dbReference type="ARBA" id="ARBA00023157"/>
    </source>
</evidence>
<comment type="subcellular location">
    <subcellularLocation>
        <location evidence="1">Secreted</location>
    </subcellularLocation>
</comment>
<name>A0A8T2KJ80_9PIPI</name>
<dbReference type="InterPro" id="IPR025764">
    <property type="entry name" value="Cystatin_Fetuin_B"/>
</dbReference>
<evidence type="ECO:0000256" key="1">
    <source>
        <dbReference type="ARBA" id="ARBA00004613"/>
    </source>
</evidence>
<protein>
    <recommendedName>
        <fullName evidence="9">Cystatin fetuin-B-type domain-containing protein</fullName>
    </recommendedName>
</protein>
<dbReference type="Proteomes" id="UP000812440">
    <property type="component" value="Chromosome 1"/>
</dbReference>
<feature type="chain" id="PRO_5035857548" description="Cystatin fetuin-B-type domain-containing protein" evidence="8">
    <location>
        <begin position="19"/>
        <end position="421"/>
    </location>
</feature>